<accession>A0ACC1CVR1</accession>
<sequence>MEISLSRSTRHPLPTNAIFISVLKYFGHVARKNPGNMERLVVTQKVEGKRPRGRSPNRWIDQIADQLDTSINSAYHWNRSRWKRAIVHCHQSHEPQQ</sequence>
<dbReference type="EMBL" id="CM034401">
    <property type="protein sequence ID" value="KAJ0175740.1"/>
    <property type="molecule type" value="Genomic_DNA"/>
</dbReference>
<dbReference type="Proteomes" id="UP000824533">
    <property type="component" value="Linkage Group LG15"/>
</dbReference>
<evidence type="ECO:0000313" key="1">
    <source>
        <dbReference type="EMBL" id="KAJ0175740.1"/>
    </source>
</evidence>
<keyword evidence="2" id="KW-1185">Reference proteome</keyword>
<protein>
    <submittedName>
        <fullName evidence="1">Uncharacterized protein</fullName>
    </submittedName>
</protein>
<evidence type="ECO:0000313" key="2">
    <source>
        <dbReference type="Proteomes" id="UP000824533"/>
    </source>
</evidence>
<name>A0ACC1CVR1_9NEOP</name>
<gene>
    <name evidence="1" type="ORF">K1T71_008899</name>
</gene>
<proteinExistence type="predicted"/>
<organism evidence="1 2">
    <name type="scientific">Dendrolimus kikuchii</name>
    <dbReference type="NCBI Taxonomy" id="765133"/>
    <lineage>
        <taxon>Eukaryota</taxon>
        <taxon>Metazoa</taxon>
        <taxon>Ecdysozoa</taxon>
        <taxon>Arthropoda</taxon>
        <taxon>Hexapoda</taxon>
        <taxon>Insecta</taxon>
        <taxon>Pterygota</taxon>
        <taxon>Neoptera</taxon>
        <taxon>Endopterygota</taxon>
        <taxon>Lepidoptera</taxon>
        <taxon>Glossata</taxon>
        <taxon>Ditrysia</taxon>
        <taxon>Bombycoidea</taxon>
        <taxon>Lasiocampidae</taxon>
        <taxon>Dendrolimus</taxon>
    </lineage>
</organism>
<reference evidence="1 2" key="1">
    <citation type="journal article" date="2021" name="Front. Genet.">
        <title>Chromosome-Level Genome Assembly Reveals Significant Gene Expansion in the Toll and IMD Signaling Pathways of Dendrolimus kikuchii.</title>
        <authorList>
            <person name="Zhou J."/>
            <person name="Wu P."/>
            <person name="Xiong Z."/>
            <person name="Liu N."/>
            <person name="Zhao N."/>
            <person name="Ji M."/>
            <person name="Qiu Y."/>
            <person name="Yang B."/>
        </authorList>
    </citation>
    <scope>NUCLEOTIDE SEQUENCE [LARGE SCALE GENOMIC DNA]</scope>
    <source>
        <strain evidence="1">Ann1</strain>
    </source>
</reference>
<comment type="caution">
    <text evidence="1">The sequence shown here is derived from an EMBL/GenBank/DDBJ whole genome shotgun (WGS) entry which is preliminary data.</text>
</comment>